<protein>
    <submittedName>
        <fullName evidence="2">FAD-dependent oxidoreductase</fullName>
    </submittedName>
</protein>
<dbReference type="InterPro" id="IPR036188">
    <property type="entry name" value="FAD/NAD-bd_sf"/>
</dbReference>
<evidence type="ECO:0000313" key="3">
    <source>
        <dbReference type="Proteomes" id="UP000655044"/>
    </source>
</evidence>
<dbReference type="Gene3D" id="3.50.50.60">
    <property type="entry name" value="FAD/NAD(P)-binding domain"/>
    <property type="match status" value="1"/>
</dbReference>
<organism evidence="2 3">
    <name type="scientific">Planobispora rosea</name>
    <dbReference type="NCBI Taxonomy" id="35762"/>
    <lineage>
        <taxon>Bacteria</taxon>
        <taxon>Bacillati</taxon>
        <taxon>Actinomycetota</taxon>
        <taxon>Actinomycetes</taxon>
        <taxon>Streptosporangiales</taxon>
        <taxon>Streptosporangiaceae</taxon>
        <taxon>Planobispora</taxon>
    </lineage>
</organism>
<feature type="domain" description="FAD-binding" evidence="1">
    <location>
        <begin position="13"/>
        <end position="316"/>
    </location>
</feature>
<dbReference type="Gene3D" id="3.30.9.10">
    <property type="entry name" value="D-Amino Acid Oxidase, subunit A, domain 2"/>
    <property type="match status" value="1"/>
</dbReference>
<dbReference type="SUPFAM" id="SSF51905">
    <property type="entry name" value="FAD/NAD(P)-binding domain"/>
    <property type="match status" value="1"/>
</dbReference>
<gene>
    <name evidence="2" type="ORF">Pro02_75130</name>
</gene>
<dbReference type="GO" id="GO:0071949">
    <property type="term" value="F:FAD binding"/>
    <property type="evidence" value="ECO:0007669"/>
    <property type="project" value="InterPro"/>
</dbReference>
<dbReference type="InterPro" id="IPR002938">
    <property type="entry name" value="FAD-bd"/>
</dbReference>
<evidence type="ECO:0000259" key="1">
    <source>
        <dbReference type="Pfam" id="PF01494"/>
    </source>
</evidence>
<keyword evidence="3" id="KW-1185">Reference proteome</keyword>
<comment type="caution">
    <text evidence="2">The sequence shown here is derived from an EMBL/GenBank/DDBJ whole genome shotgun (WGS) entry which is preliminary data.</text>
</comment>
<dbReference type="PANTHER" id="PTHR46865:SF8">
    <property type="entry name" value="POSSIBLE OXIDOREDUCTASE"/>
    <property type="match status" value="1"/>
</dbReference>
<dbReference type="Proteomes" id="UP000655044">
    <property type="component" value="Unassembled WGS sequence"/>
</dbReference>
<dbReference type="RefSeq" id="WP_189244069.1">
    <property type="nucleotide sequence ID" value="NZ_BMQP01000074.1"/>
</dbReference>
<proteinExistence type="predicted"/>
<dbReference type="Pfam" id="PF01494">
    <property type="entry name" value="FAD_binding_3"/>
    <property type="match status" value="1"/>
</dbReference>
<dbReference type="PRINTS" id="PR00420">
    <property type="entry name" value="RNGMNOXGNASE"/>
</dbReference>
<accession>A0A8J3WH29</accession>
<dbReference type="AlphaFoldDB" id="A0A8J3WH29"/>
<name>A0A8J3WH29_PLARO</name>
<evidence type="ECO:0000313" key="2">
    <source>
        <dbReference type="EMBL" id="GIH89105.1"/>
    </source>
</evidence>
<dbReference type="PANTHER" id="PTHR46865">
    <property type="entry name" value="OXIDOREDUCTASE-RELATED"/>
    <property type="match status" value="1"/>
</dbReference>
<sequence>MASETVGPVRRRALVVGCGMAGCAAAWWLEHEGWEVVLVDKEVEPYPSSYLLQLDAQAVRVLRLMGGQEIIDQVTFAAPAMSVRWGTRRVRELKIDGDGEWRLARRSVLLSRLFAHLPATVQTRLGVGLEALEHRSHDVLARFSDGSTESFDMVVGADGLHSTVRRLTLASQAHSVYLNGLSHVWINADVPLPDGRAVIASREGMLSLIYPFLDTDQTSVMAVVPVPSVTTPDESMLVERVCDMVERLGPDMRAVAVAARKSRDTKLTRFSQVRLPRWYTRRVVLLGDSAHCIDPVSGMGAHASLQGAKTLAESLRDTDDVTAAFARLEAEIRPFAKTAQSITARAVEFSTGVQGRSRVATLAGGAGDLLATIPAALTRFNSRRRAVRRA</sequence>
<reference evidence="2" key="1">
    <citation type="submission" date="2021-01" db="EMBL/GenBank/DDBJ databases">
        <title>Whole genome shotgun sequence of Planobispora rosea NBRC 15558.</title>
        <authorList>
            <person name="Komaki H."/>
            <person name="Tamura T."/>
        </authorList>
    </citation>
    <scope>NUCLEOTIDE SEQUENCE</scope>
    <source>
        <strain evidence="2">NBRC 15558</strain>
    </source>
</reference>
<dbReference type="EMBL" id="BOOI01000104">
    <property type="protein sequence ID" value="GIH89105.1"/>
    <property type="molecule type" value="Genomic_DNA"/>
</dbReference>
<dbReference type="InterPro" id="IPR051704">
    <property type="entry name" value="FAD_aromatic-hydroxylase"/>
</dbReference>